<dbReference type="Gene3D" id="3.30.2080.10">
    <property type="entry name" value="GH92 mannosidase domain"/>
    <property type="match status" value="1"/>
</dbReference>
<dbReference type="GO" id="GO:0005975">
    <property type="term" value="P:carbohydrate metabolic process"/>
    <property type="evidence" value="ECO:0007669"/>
    <property type="project" value="InterPro"/>
</dbReference>
<dbReference type="GO" id="GO:0000224">
    <property type="term" value="F:peptide-N4-(N-acetyl-beta-glucosaminyl)asparagine amidase activity"/>
    <property type="evidence" value="ECO:0007669"/>
    <property type="project" value="TreeGrafter"/>
</dbReference>
<dbReference type="GO" id="GO:0005829">
    <property type="term" value="C:cytosol"/>
    <property type="evidence" value="ECO:0007669"/>
    <property type="project" value="TreeGrafter"/>
</dbReference>
<evidence type="ECO:0000313" key="4">
    <source>
        <dbReference type="EMBL" id="KAA0149642.1"/>
    </source>
</evidence>
<keyword evidence="1" id="KW-0732">Signal</keyword>
<dbReference type="GO" id="GO:0005634">
    <property type="term" value="C:nucleus"/>
    <property type="evidence" value="ECO:0007669"/>
    <property type="project" value="TreeGrafter"/>
</dbReference>
<dbReference type="Pfam" id="PF17678">
    <property type="entry name" value="Glyco_hydro_92N"/>
    <property type="match status" value="1"/>
</dbReference>
<dbReference type="Proteomes" id="UP000323011">
    <property type="component" value="Unassembled WGS sequence"/>
</dbReference>
<dbReference type="SUPFAM" id="SSF48208">
    <property type="entry name" value="Six-hairpin glycosidases"/>
    <property type="match status" value="1"/>
</dbReference>
<feature type="signal peptide" evidence="1">
    <location>
        <begin position="1"/>
        <end position="17"/>
    </location>
</feature>
<dbReference type="GO" id="GO:0006516">
    <property type="term" value="P:glycoprotein catabolic process"/>
    <property type="evidence" value="ECO:0007669"/>
    <property type="project" value="TreeGrafter"/>
</dbReference>
<dbReference type="InterPro" id="IPR041371">
    <property type="entry name" value="GH92_N"/>
</dbReference>
<dbReference type="Gene3D" id="1.20.1610.10">
    <property type="entry name" value="alpha-1,2-mannosidases domains"/>
    <property type="match status" value="1"/>
</dbReference>
<evidence type="ECO:0000259" key="2">
    <source>
        <dbReference type="Pfam" id="PF07971"/>
    </source>
</evidence>
<comment type="caution">
    <text evidence="4">The sequence shown here is derived from an EMBL/GenBank/DDBJ whole genome shotgun (WGS) entry which is preliminary data.</text>
</comment>
<dbReference type="Gene3D" id="2.70.98.10">
    <property type="match status" value="2"/>
</dbReference>
<dbReference type="EMBL" id="VLTN01000041">
    <property type="protein sequence ID" value="KAA0149642.1"/>
    <property type="molecule type" value="Genomic_DNA"/>
</dbReference>
<dbReference type="GO" id="GO:0030246">
    <property type="term" value="F:carbohydrate binding"/>
    <property type="evidence" value="ECO:0007669"/>
    <property type="project" value="InterPro"/>
</dbReference>
<sequence>MLRLVAALAAIAAAARAGPLTDIVDTRIGTGGFGFAIGELNPGAQVPFGSMRLGPDTGLGFGVDFPPFDHYGGYYDSDTHIRAFSHTHFVGAGVGDYGNVGVMATNMTVDEAVANARSYRSRFSHDQEVAQPGYYAATLLDSGVQAEVTATGPFSGVHQYTCDPSSGSCSLVVDVCHCISENITDACRFAELTASPVQDAWNPASAWAAELSGSVLMHGSLSGRSQHGGGVRIYFSLTVSPLATTAQAPSSNVSLSLWSAGHLAKSALSLRPSFNTSSGSAGAVLHTASGSGFVVRAGISFVSVANAQANVAAEQAAVSSFEAAKQQSQAEWEAQLSRLSVGAAAPAVHVPGGTAGKALRGDSAGATASTIAAAAAAASSHATDGGAASHRRVVSAEEDLDWRAGRATARAALASHGKPRGRAARPLGDWQAQQRRELYSGLYRSMLAPSIFSESDGRYASFAGDVRQWGGAAGSRYRTDMSLWDIHRSQSAWLTLVAPSAARDVTNSLVRMTADGGKLPRWPLANVYTGCMIASHGVVVMADAVLRGTGGVDASSVLNVAINTVDSQAAGSTYGSLGWVSSEENQRGSSSTLAFAFDDAVAARLARAAGSPAGDAAAKRSGNWRNVLTIPAGEVGPFACPRNAAGQFSCPSDLTLPYPLETHYVEGDGWNYRWFVPGAPEDLIGAFPSADVFASQLELYMNNSLSWPLGGERSWLPNPWYWAGNEPSLLNPWQFVFAGPQFAAKTQFWTRAMAQLAYGPDGDGLPGNDDFGTMSAWQVLANMGIYPLAGSPTFVLGSPAFQTLTLSLPPAEAALLFGYESAEHACAAGAPALCERDGANVDVLRVQWDSDVSGGAVYASGATVNGVALPQPLVNQSALLGCVCGCGNAPAAACEGRGAPPSAPSLARVLAGGPTVLEFRRVDSPTPWSE</sequence>
<dbReference type="Pfam" id="PF07971">
    <property type="entry name" value="Glyco_hydro_92"/>
    <property type="match status" value="1"/>
</dbReference>
<evidence type="ECO:0000259" key="3">
    <source>
        <dbReference type="Pfam" id="PF17678"/>
    </source>
</evidence>
<evidence type="ECO:0008006" key="6">
    <source>
        <dbReference type="Google" id="ProtNLM"/>
    </source>
</evidence>
<dbReference type="OMA" id="QFHYSGR"/>
<gene>
    <name evidence="4" type="ORF">FNF29_05854</name>
</gene>
<reference evidence="4 5" key="1">
    <citation type="submission" date="2019-07" db="EMBL/GenBank/DDBJ databases">
        <title>Genomes of Cafeteria roenbergensis.</title>
        <authorList>
            <person name="Fischer M.G."/>
            <person name="Hackl T."/>
            <person name="Roman M."/>
        </authorList>
    </citation>
    <scope>NUCLEOTIDE SEQUENCE [LARGE SCALE GENOMIC DNA]</scope>
    <source>
        <strain evidence="4 5">BVI</strain>
    </source>
</reference>
<dbReference type="InterPro" id="IPR050883">
    <property type="entry name" value="PNGase"/>
</dbReference>
<feature type="chain" id="PRO_5022756878" description="Glycosyl hydrolase family 92 domain-containing protein" evidence="1">
    <location>
        <begin position="18"/>
        <end position="930"/>
    </location>
</feature>
<accession>A0A5A8C972</accession>
<proteinExistence type="predicted"/>
<keyword evidence="5" id="KW-1185">Reference proteome</keyword>
<organism evidence="4 5">
    <name type="scientific">Cafeteria roenbergensis</name>
    <name type="common">Marine flagellate</name>
    <dbReference type="NCBI Taxonomy" id="33653"/>
    <lineage>
        <taxon>Eukaryota</taxon>
        <taxon>Sar</taxon>
        <taxon>Stramenopiles</taxon>
        <taxon>Bigyra</taxon>
        <taxon>Opalozoa</taxon>
        <taxon>Bicosoecida</taxon>
        <taxon>Cafeteriaceae</taxon>
        <taxon>Cafeteria</taxon>
    </lineage>
</organism>
<feature type="domain" description="Glycosyl hydrolase family 92" evidence="2">
    <location>
        <begin position="431"/>
        <end position="811"/>
    </location>
</feature>
<dbReference type="InterPro" id="IPR012939">
    <property type="entry name" value="Glyco_hydro_92"/>
</dbReference>
<dbReference type="PANTHER" id="PTHR12143">
    <property type="entry name" value="PEPTIDE N-GLYCANASE PNGASE -RELATED"/>
    <property type="match status" value="1"/>
</dbReference>
<dbReference type="InterPro" id="IPR014718">
    <property type="entry name" value="GH-type_carb-bd"/>
</dbReference>
<dbReference type="InterPro" id="IPR008928">
    <property type="entry name" value="6-hairpin_glycosidase_sf"/>
</dbReference>
<feature type="domain" description="Glycosyl hydrolase family 92 N-terminal" evidence="3">
    <location>
        <begin position="24"/>
        <end position="249"/>
    </location>
</feature>
<protein>
    <recommendedName>
        <fullName evidence="6">Glycosyl hydrolase family 92 domain-containing protein</fullName>
    </recommendedName>
</protein>
<evidence type="ECO:0000256" key="1">
    <source>
        <dbReference type="SAM" id="SignalP"/>
    </source>
</evidence>
<dbReference type="AlphaFoldDB" id="A0A5A8C972"/>
<dbReference type="Gene3D" id="1.20.1050.60">
    <property type="entry name" value="alpha-1,2-mannosidase"/>
    <property type="match status" value="1"/>
</dbReference>
<name>A0A5A8C972_CAFRO</name>
<dbReference type="PANTHER" id="PTHR12143:SF43">
    <property type="entry name" value="PUTATIVE-RELATED"/>
    <property type="match status" value="1"/>
</dbReference>
<evidence type="ECO:0000313" key="5">
    <source>
        <dbReference type="Proteomes" id="UP000323011"/>
    </source>
</evidence>